<dbReference type="EMBL" id="JABFCR010000001">
    <property type="protein sequence ID" value="NNU33025.1"/>
    <property type="molecule type" value="Genomic_DNA"/>
</dbReference>
<dbReference type="InterPro" id="IPR006311">
    <property type="entry name" value="TAT_signal"/>
</dbReference>
<dbReference type="InterPro" id="IPR009078">
    <property type="entry name" value="Ferritin-like_SF"/>
</dbReference>
<evidence type="ECO:0000313" key="1">
    <source>
        <dbReference type="EMBL" id="NNU33025.1"/>
    </source>
</evidence>
<dbReference type="PROSITE" id="PS51318">
    <property type="entry name" value="TAT"/>
    <property type="match status" value="1"/>
</dbReference>
<keyword evidence="2" id="KW-1185">Reference proteome</keyword>
<dbReference type="RefSeq" id="WP_175268727.1">
    <property type="nucleotide sequence ID" value="NZ_JABFCR010000001.1"/>
</dbReference>
<gene>
    <name evidence="1" type="ORF">HK413_00295</name>
</gene>
<name>A0ABX1VYP6_9SPHI</name>
<dbReference type="Proteomes" id="UP000566071">
    <property type="component" value="Unassembled WGS sequence"/>
</dbReference>
<dbReference type="Pfam" id="PF13668">
    <property type="entry name" value="Ferritin_2"/>
    <property type="match status" value="1"/>
</dbReference>
<dbReference type="CDD" id="cd00657">
    <property type="entry name" value="Ferritin_like"/>
    <property type="match status" value="1"/>
</dbReference>
<proteinExistence type="predicted"/>
<comment type="caution">
    <text evidence="1">The sequence shown here is derived from an EMBL/GenBank/DDBJ whole genome shotgun (WGS) entry which is preliminary data.</text>
</comment>
<evidence type="ECO:0000313" key="2">
    <source>
        <dbReference type="Proteomes" id="UP000566071"/>
    </source>
</evidence>
<dbReference type="SUPFAM" id="SSF47240">
    <property type="entry name" value="Ferritin-like"/>
    <property type="match status" value="1"/>
</dbReference>
<organism evidence="1 2">
    <name type="scientific">Mucilaginibacter humi</name>
    <dbReference type="NCBI Taxonomy" id="2732510"/>
    <lineage>
        <taxon>Bacteria</taxon>
        <taxon>Pseudomonadati</taxon>
        <taxon>Bacteroidota</taxon>
        <taxon>Sphingobacteriia</taxon>
        <taxon>Sphingobacteriales</taxon>
        <taxon>Sphingobacteriaceae</taxon>
        <taxon>Mucilaginibacter</taxon>
    </lineage>
</organism>
<protein>
    <submittedName>
        <fullName evidence="1">Ferritin-like domain-containing protein</fullName>
    </submittedName>
</protein>
<reference evidence="1 2" key="1">
    <citation type="submission" date="2020-05" db="EMBL/GenBank/DDBJ databases">
        <authorList>
            <person name="Khan S.A."/>
            <person name="Jeon C.O."/>
            <person name="Chun B.H."/>
        </authorList>
    </citation>
    <scope>NUCLEOTIDE SEQUENCE [LARGE SCALE GENOMIC DNA]</scope>
    <source>
        <strain evidence="1 2">S1162</strain>
    </source>
</reference>
<sequence>MKTETLFENADVNMARRSFLRYAGVGAAAVGVLAAASCTKGTDNNMGDPVTPPKNNGIDIGAKGDLAILNYAYALEQLEAAFYINVAAHMYTGASADEIALLTDIRDHEVAHREFFKAALGSNAIVSLTPNFSAIDFSSRTRVLAAAKAFEDTGVSAYNGAGYLIQNTDYLLLAGKIVSVEARHAAYIRNPVSPGSFADNMILDANGMDKPQTIARVLAIANTYLTTKVSASNYGYVAS</sequence>
<accession>A0ABX1VYP6</accession>